<dbReference type="STRING" id="888743.HMPREF9141_2303"/>
<feature type="region of interest" description="Disordered" evidence="1">
    <location>
        <begin position="1"/>
        <end position="27"/>
    </location>
</feature>
<dbReference type="HOGENOM" id="CLU_3083231_0_0_10"/>
<dbReference type="EMBL" id="AEWX01000034">
    <property type="protein sequence ID" value="EGC19052.1"/>
    <property type="molecule type" value="Genomic_DNA"/>
</dbReference>
<proteinExistence type="predicted"/>
<protein>
    <submittedName>
        <fullName evidence="2">Uncharacterized protein</fullName>
    </submittedName>
</protein>
<evidence type="ECO:0000313" key="3">
    <source>
        <dbReference type="Proteomes" id="UP000005697"/>
    </source>
</evidence>
<keyword evidence="3" id="KW-1185">Reference proteome</keyword>
<reference evidence="2 3" key="1">
    <citation type="submission" date="2011-01" db="EMBL/GenBank/DDBJ databases">
        <authorList>
            <person name="Muzny D."/>
            <person name="Qin X."/>
            <person name="Deng J."/>
            <person name="Jiang H."/>
            <person name="Liu Y."/>
            <person name="Qu J."/>
            <person name="Song X.-Z."/>
            <person name="Zhang L."/>
            <person name="Thornton R."/>
            <person name="Coyle M."/>
            <person name="Francisco L."/>
            <person name="Jackson L."/>
            <person name="Javaid M."/>
            <person name="Korchina V."/>
            <person name="Kovar C."/>
            <person name="Mata R."/>
            <person name="Mathew T."/>
            <person name="Ngo R."/>
            <person name="Nguyen L."/>
            <person name="Nguyen N."/>
            <person name="Okwuonu G."/>
            <person name="Ongeri F."/>
            <person name="Pham C."/>
            <person name="Simmons D."/>
            <person name="Wilczek-Boney K."/>
            <person name="Hale W."/>
            <person name="Jakkamsetti A."/>
            <person name="Pham P."/>
            <person name="Ruth R."/>
            <person name="San Lucas F."/>
            <person name="Warren J."/>
            <person name="Zhang J."/>
            <person name="Zhao Z."/>
            <person name="Zhou C."/>
            <person name="Zhu D."/>
            <person name="Lee S."/>
            <person name="Bess C."/>
            <person name="Blankenburg K."/>
            <person name="Forbes L."/>
            <person name="Fu Q."/>
            <person name="Gubbala S."/>
            <person name="Hirani K."/>
            <person name="Jayaseelan J.C."/>
            <person name="Lara F."/>
            <person name="Munidasa M."/>
            <person name="Palculict T."/>
            <person name="Patil S."/>
            <person name="Pu L.-L."/>
            <person name="Saada N."/>
            <person name="Tang L."/>
            <person name="Weissenberger G."/>
            <person name="Zhu Y."/>
            <person name="Hemphill L."/>
            <person name="Shang Y."/>
            <person name="Youmans B."/>
            <person name="Ayvaz T."/>
            <person name="Ross M."/>
            <person name="Santibanez J."/>
            <person name="Aqrawi P."/>
            <person name="Gross S."/>
            <person name="Joshi V."/>
            <person name="Fowler G."/>
            <person name="Nazareth L."/>
            <person name="Reid J."/>
            <person name="Worley K."/>
            <person name="Petrosino J."/>
            <person name="Highlander S."/>
            <person name="Gibbs R."/>
        </authorList>
    </citation>
    <scope>NUCLEOTIDE SEQUENCE [LARGE SCALE GENOMIC DNA]</scope>
    <source>
        <strain evidence="2 3">DSM 16608</strain>
    </source>
</reference>
<evidence type="ECO:0000313" key="2">
    <source>
        <dbReference type="EMBL" id="EGC19052.1"/>
    </source>
</evidence>
<organism evidence="2 3">
    <name type="scientific">Prevotella multiformis DSM 16608</name>
    <dbReference type="NCBI Taxonomy" id="888743"/>
    <lineage>
        <taxon>Bacteria</taxon>
        <taxon>Pseudomonadati</taxon>
        <taxon>Bacteroidota</taxon>
        <taxon>Bacteroidia</taxon>
        <taxon>Bacteroidales</taxon>
        <taxon>Prevotellaceae</taxon>
        <taxon>Prevotella</taxon>
    </lineage>
</organism>
<dbReference type="AlphaFoldDB" id="F0F9N6"/>
<comment type="caution">
    <text evidence="2">The sequence shown here is derived from an EMBL/GenBank/DDBJ whole genome shotgun (WGS) entry which is preliminary data.</text>
</comment>
<sequence length="52" mass="5994">MPHKRPKSIKGISHDLSMQESGTRRTKKLKSNGMKIIRIFPLKKKNFLCPMG</sequence>
<dbReference type="Proteomes" id="UP000005697">
    <property type="component" value="Unassembled WGS sequence"/>
</dbReference>
<accession>F0F9N6</accession>
<name>F0F9N6_9BACT</name>
<gene>
    <name evidence="2" type="ORF">HMPREF9141_2303</name>
</gene>
<evidence type="ECO:0000256" key="1">
    <source>
        <dbReference type="SAM" id="MobiDB-lite"/>
    </source>
</evidence>